<proteinExistence type="predicted"/>
<evidence type="ECO:0000313" key="2">
    <source>
        <dbReference type="Proteomes" id="UP000527616"/>
    </source>
</evidence>
<accession>A0A7Z0D6S9</accession>
<evidence type="ECO:0000313" key="1">
    <source>
        <dbReference type="EMBL" id="NYI69929.1"/>
    </source>
</evidence>
<dbReference type="EMBL" id="JACBZS010000001">
    <property type="protein sequence ID" value="NYI69929.1"/>
    <property type="molecule type" value="Genomic_DNA"/>
</dbReference>
<organism evidence="1 2">
    <name type="scientific">Naumannella cuiyingiana</name>
    <dbReference type="NCBI Taxonomy" id="1347891"/>
    <lineage>
        <taxon>Bacteria</taxon>
        <taxon>Bacillati</taxon>
        <taxon>Actinomycetota</taxon>
        <taxon>Actinomycetes</taxon>
        <taxon>Propionibacteriales</taxon>
        <taxon>Propionibacteriaceae</taxon>
        <taxon>Naumannella</taxon>
    </lineage>
</organism>
<dbReference type="AlphaFoldDB" id="A0A7Z0D6S9"/>
<name>A0A7Z0D6S9_9ACTN</name>
<comment type="caution">
    <text evidence="1">The sequence shown here is derived from an EMBL/GenBank/DDBJ whole genome shotgun (WGS) entry which is preliminary data.</text>
</comment>
<dbReference type="Proteomes" id="UP000527616">
    <property type="component" value="Unassembled WGS sequence"/>
</dbReference>
<sequence>MERPVLLIDGDCGFCRATSGALASRLNDGGPRDVEIRAAQDAELGVPVERTEREVVLVLPDGSAFGGAQAMAQWLIWHRGPLALAGRFLALPVVRSLAGLAYRAVAANRHRLPGGTAACAMR</sequence>
<gene>
    <name evidence="1" type="ORF">GGQ54_000489</name>
</gene>
<protein>
    <submittedName>
        <fullName evidence="1">Putative DCC family thiol-disulfide oxidoreductase YuxK</fullName>
    </submittedName>
</protein>
<dbReference type="RefSeq" id="WP_179443941.1">
    <property type="nucleotide sequence ID" value="NZ_JACBZS010000001.1"/>
</dbReference>
<keyword evidence="2" id="KW-1185">Reference proteome</keyword>
<dbReference type="GO" id="GO:0015035">
    <property type="term" value="F:protein-disulfide reductase activity"/>
    <property type="evidence" value="ECO:0007669"/>
    <property type="project" value="InterPro"/>
</dbReference>
<dbReference type="InterPro" id="IPR007263">
    <property type="entry name" value="DCC1-like"/>
</dbReference>
<dbReference type="Pfam" id="PF04134">
    <property type="entry name" value="DCC1-like"/>
    <property type="match status" value="1"/>
</dbReference>
<reference evidence="1 2" key="1">
    <citation type="submission" date="2020-07" db="EMBL/GenBank/DDBJ databases">
        <title>Sequencing the genomes of 1000 actinobacteria strains.</title>
        <authorList>
            <person name="Klenk H.-P."/>
        </authorList>
    </citation>
    <scope>NUCLEOTIDE SEQUENCE [LARGE SCALE GENOMIC DNA]</scope>
    <source>
        <strain evidence="1 2">DSM 103164</strain>
    </source>
</reference>